<evidence type="ECO:0000259" key="1">
    <source>
        <dbReference type="Pfam" id="PF18809"/>
    </source>
</evidence>
<accession>A0A0B6RLQ4</accession>
<dbReference type="Pfam" id="PF18809">
    <property type="entry name" value="PBECR1"/>
    <property type="match status" value="1"/>
</dbReference>
<protein>
    <recommendedName>
        <fullName evidence="1">Phage-Barnase-EndoU-ColicinE5/D-RelE-like nuclease domain-containing protein</fullName>
    </recommendedName>
</protein>
<organism evidence="2 3">
    <name type="scientific">Burkholderia plantarii</name>
    <dbReference type="NCBI Taxonomy" id="41899"/>
    <lineage>
        <taxon>Bacteria</taxon>
        <taxon>Pseudomonadati</taxon>
        <taxon>Pseudomonadota</taxon>
        <taxon>Betaproteobacteria</taxon>
        <taxon>Burkholderiales</taxon>
        <taxon>Burkholderiaceae</taxon>
        <taxon>Burkholderia</taxon>
    </lineage>
</organism>
<evidence type="ECO:0000313" key="3">
    <source>
        <dbReference type="Proteomes" id="UP000031838"/>
    </source>
</evidence>
<dbReference type="InterPro" id="IPR041092">
    <property type="entry name" value="PBECR1"/>
</dbReference>
<name>A0A0B6RLQ4_BURPL</name>
<feature type="domain" description="Phage-Barnase-EndoU-ColicinE5/D-RelE-like nuclease" evidence="1">
    <location>
        <begin position="46"/>
        <end position="152"/>
    </location>
</feature>
<dbReference type="Proteomes" id="UP000031838">
    <property type="component" value="Chromosome 1"/>
</dbReference>
<proteinExistence type="predicted"/>
<dbReference type="RefSeq" id="WP_123863481.1">
    <property type="nucleotide sequence ID" value="NZ_BSTO01000009.1"/>
</dbReference>
<reference evidence="2 3" key="2">
    <citation type="journal article" date="2016" name="Appl. Microbiol. Biotechnol.">
        <title>Mutations improving production and secretion of extracellular lipase by Burkholderia glumae PG1.</title>
        <authorList>
            <person name="Knapp A."/>
            <person name="Voget S."/>
            <person name="Gao R."/>
            <person name="Zaburannyi N."/>
            <person name="Krysciak D."/>
            <person name="Breuer M."/>
            <person name="Hauer B."/>
            <person name="Streit W.R."/>
            <person name="Muller R."/>
            <person name="Daniel R."/>
            <person name="Jaeger K.E."/>
        </authorList>
    </citation>
    <scope>NUCLEOTIDE SEQUENCE [LARGE SCALE GENOMIC DNA]</scope>
    <source>
        <strain evidence="2 3">PG1</strain>
    </source>
</reference>
<sequence length="154" mass="17166">MLQLHEYRAILHPVLLDAVPTGPANIKRGLAAIDKALKERTTVHRAMYREGLGWVDFVWGTEGRWPPDARGRRKGEKGISHVLEARPRKDGMTAGQALATLHRMVRTIAEGAETGRFSVKSVERIIVGRDGTEVHLIKRPGSNAWALTVFIEQD</sequence>
<evidence type="ECO:0000313" key="2">
    <source>
        <dbReference type="EMBL" id="AJK46252.1"/>
    </source>
</evidence>
<dbReference type="KEGG" id="bgp:BGL_1c17430"/>
<dbReference type="HOGENOM" id="CLU_1700902_0_0_4"/>
<dbReference type="AlphaFoldDB" id="A0A0B6RLQ4"/>
<keyword evidence="3" id="KW-1185">Reference proteome</keyword>
<reference evidence="3" key="1">
    <citation type="submission" date="2011-03" db="EMBL/GenBank/DDBJ databases">
        <authorList>
            <person name="Voget S."/>
            <person name="Streit W.R."/>
            <person name="Jaeger K.E."/>
            <person name="Daniel R."/>
        </authorList>
    </citation>
    <scope>NUCLEOTIDE SEQUENCE [LARGE SCALE GENOMIC DNA]</scope>
    <source>
        <strain evidence="3">PG1</strain>
    </source>
</reference>
<dbReference type="EMBL" id="CP002580">
    <property type="protein sequence ID" value="AJK46252.1"/>
    <property type="molecule type" value="Genomic_DNA"/>
</dbReference>
<gene>
    <name evidence="2" type="ORF">BGL_1c17430</name>
</gene>